<sequence>MLGLGFLSSLISVMMGKPKTSSLSQLASSPGYHPQRKLPPPAAPWRKEQRRQSDDIQKTLPPWWLMQVPAWLKWVMVFGEVSRCLVDAAHAAKR</sequence>
<protein>
    <submittedName>
        <fullName evidence="2">Uncharacterized protein</fullName>
    </submittedName>
</protein>
<evidence type="ECO:0000313" key="2">
    <source>
        <dbReference type="EMBL" id="CAN69809.1"/>
    </source>
</evidence>
<organism evidence="2">
    <name type="scientific">Vitis vinifera</name>
    <name type="common">Grape</name>
    <dbReference type="NCBI Taxonomy" id="29760"/>
    <lineage>
        <taxon>Eukaryota</taxon>
        <taxon>Viridiplantae</taxon>
        <taxon>Streptophyta</taxon>
        <taxon>Embryophyta</taxon>
        <taxon>Tracheophyta</taxon>
        <taxon>Spermatophyta</taxon>
        <taxon>Magnoliopsida</taxon>
        <taxon>eudicotyledons</taxon>
        <taxon>Gunneridae</taxon>
        <taxon>Pentapetalae</taxon>
        <taxon>rosids</taxon>
        <taxon>Vitales</taxon>
        <taxon>Vitaceae</taxon>
        <taxon>Viteae</taxon>
        <taxon>Vitis</taxon>
    </lineage>
</organism>
<proteinExistence type="predicted"/>
<name>A5B865_VITVI</name>
<gene>
    <name evidence="2" type="ORF">VITISV_002942</name>
</gene>
<feature type="region of interest" description="Disordered" evidence="1">
    <location>
        <begin position="21"/>
        <end position="54"/>
    </location>
</feature>
<evidence type="ECO:0000256" key="1">
    <source>
        <dbReference type="SAM" id="MobiDB-lite"/>
    </source>
</evidence>
<dbReference type="AlphaFoldDB" id="A5B865"/>
<dbReference type="EMBL" id="AM450063">
    <property type="protein sequence ID" value="CAN69809.1"/>
    <property type="molecule type" value="Genomic_DNA"/>
</dbReference>
<feature type="compositionally biased region" description="Basic and acidic residues" evidence="1">
    <location>
        <begin position="45"/>
        <end position="54"/>
    </location>
</feature>
<accession>A5B865</accession>
<reference evidence="2" key="1">
    <citation type="journal article" date="2007" name="PLoS ONE">
        <title>The first genome sequence of an elite grapevine cultivar (Pinot noir Vitis vinifera L.): coping with a highly heterozygous genome.</title>
        <authorList>
            <person name="Velasco R."/>
            <person name="Zharkikh A."/>
            <person name="Troggio M."/>
            <person name="Cartwright D.A."/>
            <person name="Cestaro A."/>
            <person name="Pruss D."/>
            <person name="Pindo M."/>
            <person name="FitzGerald L.M."/>
            <person name="Vezzulli S."/>
            <person name="Reid J."/>
            <person name="Malacarne G."/>
            <person name="Iliev D."/>
            <person name="Coppola G."/>
            <person name="Wardell B."/>
            <person name="Micheletti D."/>
            <person name="Macalma T."/>
            <person name="Facci M."/>
            <person name="Mitchell J.T."/>
            <person name="Perazzolli M."/>
            <person name="Eldredge G."/>
            <person name="Gatto P."/>
            <person name="Oyzerski R."/>
            <person name="Moretto M."/>
            <person name="Gutin N."/>
            <person name="Stefanini M."/>
            <person name="Chen Y."/>
            <person name="Segala C."/>
            <person name="Davenport C."/>
            <person name="Dematte L."/>
            <person name="Mraz A."/>
            <person name="Battilana J."/>
            <person name="Stormo K."/>
            <person name="Costa F."/>
            <person name="Tao Q."/>
            <person name="Si-Ammour A."/>
            <person name="Harkins T."/>
            <person name="Lackey A."/>
            <person name="Perbost C."/>
            <person name="Taillon B."/>
            <person name="Stella A."/>
            <person name="Solovyev V."/>
            <person name="Fawcett J.A."/>
            <person name="Sterck L."/>
            <person name="Vandepoele K."/>
            <person name="Grando S.M."/>
            <person name="Toppo S."/>
            <person name="Moser C."/>
            <person name="Lanchbury J."/>
            <person name="Bogden R."/>
            <person name="Skolnick M."/>
            <person name="Sgaramella V."/>
            <person name="Bhatnagar S.K."/>
            <person name="Fontana P."/>
            <person name="Gutin A."/>
            <person name="Van de Peer Y."/>
            <person name="Salamini F."/>
            <person name="Viola R."/>
        </authorList>
    </citation>
    <scope>NUCLEOTIDE SEQUENCE</scope>
</reference>